<reference evidence="1 2" key="1">
    <citation type="submission" date="2020-07" db="EMBL/GenBank/DDBJ databases">
        <authorList>
            <person name="Feng X."/>
        </authorList>
    </citation>
    <scope>NUCLEOTIDE SEQUENCE [LARGE SCALE GENOMIC DNA]</scope>
    <source>
        <strain evidence="1 2">JCM23202</strain>
    </source>
</reference>
<gene>
    <name evidence="1" type="ORF">H5P27_18790</name>
</gene>
<protein>
    <submittedName>
        <fullName evidence="1">YHS domain protein</fullName>
    </submittedName>
</protein>
<comment type="caution">
    <text evidence="1">The sequence shown here is derived from an EMBL/GenBank/DDBJ whole genome shotgun (WGS) entry which is preliminary data.</text>
</comment>
<dbReference type="NCBIfam" id="NF041384">
    <property type="entry name" value="YHS_seleno_dom"/>
    <property type="match status" value="1"/>
</dbReference>
<evidence type="ECO:0000313" key="1">
    <source>
        <dbReference type="EMBL" id="MBC2608109.1"/>
    </source>
</evidence>
<sequence length="171" mass="19426">MTKRLSIIPLPNRNIAFFFIGAVWLTSLAFAGETGRNLGEGNLALEGYDPVSYFNDSGPELGKADWQVTWESAVYRFASEENRDRFLKSPERYGPAFGGWCAWAMREGDLVEVGPLSYRVFEGRLLLFYDGFWGDTRGKWVKLSEKLGEQTLFDQSEAQWGKLSPVGEKYE</sequence>
<dbReference type="RefSeq" id="WP_185661963.1">
    <property type="nucleotide sequence ID" value="NZ_CAWPOO010000013.1"/>
</dbReference>
<proteinExistence type="predicted"/>
<dbReference type="Proteomes" id="UP000526501">
    <property type="component" value="Unassembled WGS sequence"/>
</dbReference>
<name>A0A7X1BA26_9BACT</name>
<accession>A0A7X1BA26</accession>
<evidence type="ECO:0000313" key="2">
    <source>
        <dbReference type="Proteomes" id="UP000526501"/>
    </source>
</evidence>
<organism evidence="1 2">
    <name type="scientific">Pelagicoccus albus</name>
    <dbReference type="NCBI Taxonomy" id="415222"/>
    <lineage>
        <taxon>Bacteria</taxon>
        <taxon>Pseudomonadati</taxon>
        <taxon>Verrucomicrobiota</taxon>
        <taxon>Opitutia</taxon>
        <taxon>Puniceicoccales</taxon>
        <taxon>Pelagicoccaceae</taxon>
        <taxon>Pelagicoccus</taxon>
    </lineage>
</organism>
<dbReference type="AlphaFoldDB" id="A0A7X1BA26"/>
<dbReference type="EMBL" id="JACHVC010000013">
    <property type="protein sequence ID" value="MBC2608109.1"/>
    <property type="molecule type" value="Genomic_DNA"/>
</dbReference>
<keyword evidence="2" id="KW-1185">Reference proteome</keyword>